<feature type="domain" description="Signal transduction histidine kinase dimerisation/phosphoacceptor" evidence="8">
    <location>
        <begin position="121"/>
        <end position="171"/>
    </location>
</feature>
<keyword evidence="5" id="KW-0418">Kinase</keyword>
<evidence type="ECO:0000256" key="1">
    <source>
        <dbReference type="ARBA" id="ARBA00000085"/>
    </source>
</evidence>
<evidence type="ECO:0000256" key="6">
    <source>
        <dbReference type="ARBA" id="ARBA00023012"/>
    </source>
</evidence>
<dbReference type="InterPro" id="IPR050351">
    <property type="entry name" value="BphY/WalK/GraS-like"/>
</dbReference>
<comment type="catalytic activity">
    <reaction evidence="1">
        <text>ATP + protein L-histidine = ADP + protein N-phospho-L-histidine.</text>
        <dbReference type="EC" id="2.7.13.3"/>
    </reaction>
</comment>
<dbReference type="InterPro" id="IPR036097">
    <property type="entry name" value="HisK_dim/P_sf"/>
</dbReference>
<keyword evidence="3" id="KW-0597">Phosphoprotein</keyword>
<dbReference type="Pfam" id="PF00512">
    <property type="entry name" value="HisKA"/>
    <property type="match status" value="1"/>
</dbReference>
<dbReference type="GO" id="GO:0005886">
    <property type="term" value="C:plasma membrane"/>
    <property type="evidence" value="ECO:0007669"/>
    <property type="project" value="TreeGrafter"/>
</dbReference>
<evidence type="ECO:0000313" key="9">
    <source>
        <dbReference type="EMBL" id="KKK48855.1"/>
    </source>
</evidence>
<dbReference type="EC" id="2.7.13.3" evidence="2"/>
<dbReference type="Gene3D" id="1.10.287.130">
    <property type="match status" value="1"/>
</dbReference>
<feature type="transmembrane region" description="Helical" evidence="7">
    <location>
        <begin position="39"/>
        <end position="61"/>
    </location>
</feature>
<evidence type="ECO:0000256" key="5">
    <source>
        <dbReference type="ARBA" id="ARBA00022777"/>
    </source>
</evidence>
<dbReference type="GO" id="GO:0004721">
    <property type="term" value="F:phosphoprotein phosphatase activity"/>
    <property type="evidence" value="ECO:0007669"/>
    <property type="project" value="TreeGrafter"/>
</dbReference>
<evidence type="ECO:0000256" key="7">
    <source>
        <dbReference type="SAM" id="Phobius"/>
    </source>
</evidence>
<keyword evidence="6" id="KW-0902">Two-component regulatory system</keyword>
<evidence type="ECO:0000256" key="4">
    <source>
        <dbReference type="ARBA" id="ARBA00022679"/>
    </source>
</evidence>
<organism evidence="9">
    <name type="scientific">marine sediment metagenome</name>
    <dbReference type="NCBI Taxonomy" id="412755"/>
    <lineage>
        <taxon>unclassified sequences</taxon>
        <taxon>metagenomes</taxon>
        <taxon>ecological metagenomes</taxon>
    </lineage>
</organism>
<keyword evidence="7" id="KW-0812">Transmembrane</keyword>
<keyword evidence="7" id="KW-0472">Membrane</keyword>
<accession>A0A0F8WKX9</accession>
<dbReference type="EMBL" id="LAZR01068857">
    <property type="protein sequence ID" value="KKK48855.1"/>
    <property type="molecule type" value="Genomic_DNA"/>
</dbReference>
<dbReference type="GO" id="GO:0016036">
    <property type="term" value="P:cellular response to phosphate starvation"/>
    <property type="evidence" value="ECO:0007669"/>
    <property type="project" value="TreeGrafter"/>
</dbReference>
<reference evidence="9" key="1">
    <citation type="journal article" date="2015" name="Nature">
        <title>Complex archaea that bridge the gap between prokaryotes and eukaryotes.</title>
        <authorList>
            <person name="Spang A."/>
            <person name="Saw J.H."/>
            <person name="Jorgensen S.L."/>
            <person name="Zaremba-Niedzwiedzka K."/>
            <person name="Martijn J."/>
            <person name="Lind A.E."/>
            <person name="van Eijk R."/>
            <person name="Schleper C."/>
            <person name="Guy L."/>
            <person name="Ettema T.J."/>
        </authorList>
    </citation>
    <scope>NUCLEOTIDE SEQUENCE</scope>
</reference>
<feature type="non-terminal residue" evidence="9">
    <location>
        <position position="174"/>
    </location>
</feature>
<comment type="caution">
    <text evidence="9">The sequence shown here is derived from an EMBL/GenBank/DDBJ whole genome shotgun (WGS) entry which is preliminary data.</text>
</comment>
<dbReference type="InterPro" id="IPR003661">
    <property type="entry name" value="HisK_dim/P_dom"/>
</dbReference>
<keyword evidence="4" id="KW-0808">Transferase</keyword>
<feature type="transmembrane region" description="Helical" evidence="7">
    <location>
        <begin position="12"/>
        <end position="33"/>
    </location>
</feature>
<name>A0A0F8WKX9_9ZZZZ</name>
<keyword evidence="7" id="KW-1133">Transmembrane helix</keyword>
<dbReference type="SUPFAM" id="SSF47384">
    <property type="entry name" value="Homodimeric domain of signal transducing histidine kinase"/>
    <property type="match status" value="1"/>
</dbReference>
<dbReference type="GO" id="GO:0000155">
    <property type="term" value="F:phosphorelay sensor kinase activity"/>
    <property type="evidence" value="ECO:0007669"/>
    <property type="project" value="InterPro"/>
</dbReference>
<dbReference type="AlphaFoldDB" id="A0A0F8WKX9"/>
<gene>
    <name evidence="9" type="ORF">LCGC14_3140940</name>
</gene>
<evidence type="ECO:0000259" key="8">
    <source>
        <dbReference type="Pfam" id="PF00512"/>
    </source>
</evidence>
<sequence>MAASFKKSYRFATYSSSYITVFLTLLLSVFLYHYDLLKWWWPVGFAIISFGFCFLILQVRVEQFIYKRVKKIYDDVSLLDATTLKRGQITTDMSTLTKEVERFAASKKLEIESLKIREEYRKEFMGNVAHELKTPLFTVQGYLLTLLDGAMKDKAVRKKYLQRAEKATERLIYL</sequence>
<dbReference type="PANTHER" id="PTHR45453">
    <property type="entry name" value="PHOSPHATE REGULON SENSOR PROTEIN PHOR"/>
    <property type="match status" value="1"/>
</dbReference>
<evidence type="ECO:0000256" key="2">
    <source>
        <dbReference type="ARBA" id="ARBA00012438"/>
    </source>
</evidence>
<dbReference type="PANTHER" id="PTHR45453:SF1">
    <property type="entry name" value="PHOSPHATE REGULON SENSOR PROTEIN PHOR"/>
    <property type="match status" value="1"/>
</dbReference>
<proteinExistence type="predicted"/>
<dbReference type="CDD" id="cd00082">
    <property type="entry name" value="HisKA"/>
    <property type="match status" value="1"/>
</dbReference>
<protein>
    <recommendedName>
        <fullName evidence="2">histidine kinase</fullName>
        <ecNumber evidence="2">2.7.13.3</ecNumber>
    </recommendedName>
</protein>
<evidence type="ECO:0000256" key="3">
    <source>
        <dbReference type="ARBA" id="ARBA00022553"/>
    </source>
</evidence>